<evidence type="ECO:0000256" key="1">
    <source>
        <dbReference type="ARBA" id="ARBA00006141"/>
    </source>
</evidence>
<dbReference type="Pfam" id="PF00244">
    <property type="entry name" value="14-3-3"/>
    <property type="match status" value="1"/>
</dbReference>
<feature type="compositionally biased region" description="Basic and acidic residues" evidence="2">
    <location>
        <begin position="1"/>
        <end position="14"/>
    </location>
</feature>
<keyword evidence="5" id="KW-1185">Reference proteome</keyword>
<dbReference type="SUPFAM" id="SSF48445">
    <property type="entry name" value="14-3-3 protein"/>
    <property type="match status" value="1"/>
</dbReference>
<evidence type="ECO:0000313" key="4">
    <source>
        <dbReference type="EMBL" id="KAK3031557.1"/>
    </source>
</evidence>
<feature type="region of interest" description="Disordered" evidence="2">
    <location>
        <begin position="1"/>
        <end position="26"/>
    </location>
</feature>
<dbReference type="InterPro" id="IPR000308">
    <property type="entry name" value="14-3-3"/>
</dbReference>
<evidence type="ECO:0000256" key="2">
    <source>
        <dbReference type="SAM" id="MobiDB-lite"/>
    </source>
</evidence>
<dbReference type="EMBL" id="JAVXUP010000301">
    <property type="protein sequence ID" value="KAK3031557.1"/>
    <property type="molecule type" value="Genomic_DNA"/>
</dbReference>
<dbReference type="PANTHER" id="PTHR18860">
    <property type="entry name" value="14-3-3 PROTEIN"/>
    <property type="match status" value="1"/>
</dbReference>
<feature type="region of interest" description="Disordered" evidence="2">
    <location>
        <begin position="75"/>
        <end position="107"/>
    </location>
</feature>
<protein>
    <recommendedName>
        <fullName evidence="3">14-3-3 domain-containing protein</fullName>
    </recommendedName>
</protein>
<accession>A0AA88WPN1</accession>
<feature type="domain" description="14-3-3" evidence="3">
    <location>
        <begin position="42"/>
        <end position="96"/>
    </location>
</feature>
<organism evidence="4 5">
    <name type="scientific">Escallonia herrerae</name>
    <dbReference type="NCBI Taxonomy" id="1293975"/>
    <lineage>
        <taxon>Eukaryota</taxon>
        <taxon>Viridiplantae</taxon>
        <taxon>Streptophyta</taxon>
        <taxon>Embryophyta</taxon>
        <taxon>Tracheophyta</taxon>
        <taxon>Spermatophyta</taxon>
        <taxon>Magnoliopsida</taxon>
        <taxon>eudicotyledons</taxon>
        <taxon>Gunneridae</taxon>
        <taxon>Pentapetalae</taxon>
        <taxon>asterids</taxon>
        <taxon>campanulids</taxon>
        <taxon>Escalloniales</taxon>
        <taxon>Escalloniaceae</taxon>
        <taxon>Escallonia</taxon>
    </lineage>
</organism>
<feature type="compositionally biased region" description="Basic and acidic residues" evidence="2">
    <location>
        <begin position="75"/>
        <end position="95"/>
    </location>
</feature>
<comment type="similarity">
    <text evidence="1">Belongs to the 14-3-3 family.</text>
</comment>
<proteinExistence type="inferred from homology"/>
<sequence>MLSATARREAKAEPTSRGATSSAHDTGGGFFQFSLVTGSTPHAELTVKERDLLSVAYKNLIGSLHAAWRIISSIEQKDESQKNDDHMALGRDYRSKGAIPQMRNSLC</sequence>
<dbReference type="Gene3D" id="1.20.190.20">
    <property type="entry name" value="14-3-3 domain"/>
    <property type="match status" value="1"/>
</dbReference>
<comment type="caution">
    <text evidence="4">The sequence shown here is derived from an EMBL/GenBank/DDBJ whole genome shotgun (WGS) entry which is preliminary data.</text>
</comment>
<dbReference type="InterPro" id="IPR023410">
    <property type="entry name" value="14-3-3_domain"/>
</dbReference>
<dbReference type="InterPro" id="IPR036815">
    <property type="entry name" value="14-3-3_dom_sf"/>
</dbReference>
<name>A0AA88WPN1_9ASTE</name>
<dbReference type="AlphaFoldDB" id="A0AA88WPN1"/>
<reference evidence="4" key="1">
    <citation type="submission" date="2022-12" db="EMBL/GenBank/DDBJ databases">
        <title>Draft genome assemblies for two species of Escallonia (Escalloniales).</title>
        <authorList>
            <person name="Chanderbali A."/>
            <person name="Dervinis C."/>
            <person name="Anghel I."/>
            <person name="Soltis D."/>
            <person name="Soltis P."/>
            <person name="Zapata F."/>
        </authorList>
    </citation>
    <scope>NUCLEOTIDE SEQUENCE</scope>
    <source>
        <strain evidence="4">UCBG64.0493</strain>
        <tissue evidence="4">Leaf</tissue>
    </source>
</reference>
<gene>
    <name evidence="4" type="ORF">RJ639_035470</name>
</gene>
<dbReference type="Proteomes" id="UP001188597">
    <property type="component" value="Unassembled WGS sequence"/>
</dbReference>
<evidence type="ECO:0000313" key="5">
    <source>
        <dbReference type="Proteomes" id="UP001188597"/>
    </source>
</evidence>
<evidence type="ECO:0000259" key="3">
    <source>
        <dbReference type="Pfam" id="PF00244"/>
    </source>
</evidence>